<dbReference type="EMBL" id="ABEU02000014">
    <property type="protein sequence ID" value="PNR41350.1"/>
    <property type="molecule type" value="Genomic_DNA"/>
</dbReference>
<dbReference type="InterPro" id="IPR001680">
    <property type="entry name" value="WD40_rpt"/>
</dbReference>
<feature type="repeat" description="WD" evidence="5">
    <location>
        <begin position="379"/>
        <end position="412"/>
    </location>
</feature>
<dbReference type="SUPFAM" id="SSF50978">
    <property type="entry name" value="WD40 repeat-like"/>
    <property type="match status" value="1"/>
</dbReference>
<evidence type="ECO:0000313" key="9">
    <source>
        <dbReference type="Proteomes" id="UP000006727"/>
    </source>
</evidence>
<dbReference type="OMA" id="GPDEVMW"/>
<feature type="repeat" description="WD" evidence="5">
    <location>
        <begin position="209"/>
        <end position="250"/>
    </location>
</feature>
<keyword evidence="3 5" id="KW-0853">WD repeat</keyword>
<dbReference type="PRINTS" id="PR00320">
    <property type="entry name" value="GPROTEINBRPT"/>
</dbReference>
<dbReference type="InterPro" id="IPR051179">
    <property type="entry name" value="WD_repeat_multifunction"/>
</dbReference>
<dbReference type="PaxDb" id="3218-PP1S34_155V6.1"/>
<evidence type="ECO:0000256" key="6">
    <source>
        <dbReference type="SAM" id="MobiDB-lite"/>
    </source>
</evidence>
<evidence type="ECO:0000256" key="5">
    <source>
        <dbReference type="PROSITE-ProRule" id="PRU00221"/>
    </source>
</evidence>
<keyword evidence="4" id="KW-0677">Repeat</keyword>
<feature type="repeat" description="WD" evidence="5">
    <location>
        <begin position="82"/>
        <end position="124"/>
    </location>
</feature>
<dbReference type="CDD" id="cd00200">
    <property type="entry name" value="WD40"/>
    <property type="match status" value="1"/>
</dbReference>
<evidence type="ECO:0000256" key="3">
    <source>
        <dbReference type="ARBA" id="ARBA00022574"/>
    </source>
</evidence>
<dbReference type="FunFam" id="2.130.10.10:FF:000074">
    <property type="entry name" value="Angio-associated migratory cell protein-like protein"/>
    <property type="match status" value="1"/>
</dbReference>
<dbReference type="PROSITE" id="PS50294">
    <property type="entry name" value="WD_REPEATS_REGION"/>
    <property type="match status" value="5"/>
</dbReference>
<dbReference type="InterPro" id="IPR015943">
    <property type="entry name" value="WD40/YVTN_repeat-like_dom_sf"/>
</dbReference>
<dbReference type="GeneID" id="112291874"/>
<dbReference type="OrthoDB" id="10261640at2759"/>
<name>A9RXF8_PHYPA</name>
<proteinExistence type="predicted"/>
<dbReference type="STRING" id="3218.A9RXF8"/>
<organism evidence="7">
    <name type="scientific">Physcomitrium patens</name>
    <name type="common">Spreading-leaved earth moss</name>
    <name type="synonym">Physcomitrella patens</name>
    <dbReference type="NCBI Taxonomy" id="3218"/>
    <lineage>
        <taxon>Eukaryota</taxon>
        <taxon>Viridiplantae</taxon>
        <taxon>Streptophyta</taxon>
        <taxon>Embryophyta</taxon>
        <taxon>Bryophyta</taxon>
        <taxon>Bryophytina</taxon>
        <taxon>Bryopsida</taxon>
        <taxon>Funariidae</taxon>
        <taxon>Funariales</taxon>
        <taxon>Funariaceae</taxon>
        <taxon>Physcomitrium</taxon>
    </lineage>
</organism>
<keyword evidence="2" id="KW-0963">Cytoplasm</keyword>
<dbReference type="RefSeq" id="XP_024395578.1">
    <property type="nucleotide sequence ID" value="XM_024539810.2"/>
</dbReference>
<comment type="subcellular location">
    <subcellularLocation>
        <location evidence="1">Cytoplasm</location>
    </subcellularLocation>
</comment>
<dbReference type="InterPro" id="IPR019775">
    <property type="entry name" value="WD40_repeat_CS"/>
</dbReference>
<reference evidence="8" key="3">
    <citation type="submission" date="2020-12" db="UniProtKB">
        <authorList>
            <consortium name="EnsemblPlants"/>
        </authorList>
    </citation>
    <scope>IDENTIFICATION</scope>
</reference>
<reference evidence="7 9" key="1">
    <citation type="journal article" date="2008" name="Science">
        <title>The Physcomitrella genome reveals evolutionary insights into the conquest of land by plants.</title>
        <authorList>
            <person name="Rensing S."/>
            <person name="Lang D."/>
            <person name="Zimmer A."/>
            <person name="Terry A."/>
            <person name="Salamov A."/>
            <person name="Shapiro H."/>
            <person name="Nishiyama T."/>
            <person name="Perroud P.-F."/>
            <person name="Lindquist E."/>
            <person name="Kamisugi Y."/>
            <person name="Tanahashi T."/>
            <person name="Sakakibara K."/>
            <person name="Fujita T."/>
            <person name="Oishi K."/>
            <person name="Shin-I T."/>
            <person name="Kuroki Y."/>
            <person name="Toyoda A."/>
            <person name="Suzuki Y."/>
            <person name="Hashimoto A."/>
            <person name="Yamaguchi K."/>
            <person name="Sugano A."/>
            <person name="Kohara Y."/>
            <person name="Fujiyama A."/>
            <person name="Anterola A."/>
            <person name="Aoki S."/>
            <person name="Ashton N."/>
            <person name="Barbazuk W.B."/>
            <person name="Barker E."/>
            <person name="Bennetzen J."/>
            <person name="Bezanilla M."/>
            <person name="Blankenship R."/>
            <person name="Cho S.H."/>
            <person name="Dutcher S."/>
            <person name="Estelle M."/>
            <person name="Fawcett J.A."/>
            <person name="Gundlach H."/>
            <person name="Hanada K."/>
            <person name="Heyl A."/>
            <person name="Hicks K.A."/>
            <person name="Hugh J."/>
            <person name="Lohr M."/>
            <person name="Mayer K."/>
            <person name="Melkozernov A."/>
            <person name="Murata T."/>
            <person name="Nelson D."/>
            <person name="Pils B."/>
            <person name="Prigge M."/>
            <person name="Reiss B."/>
            <person name="Renner T."/>
            <person name="Rombauts S."/>
            <person name="Rushton P."/>
            <person name="Sanderfoot A."/>
            <person name="Schween G."/>
            <person name="Shiu S.-H."/>
            <person name="Stueber K."/>
            <person name="Theodoulou F.L."/>
            <person name="Tu H."/>
            <person name="Van de Peer Y."/>
            <person name="Verrier P.J."/>
            <person name="Waters E."/>
            <person name="Wood A."/>
            <person name="Yang L."/>
            <person name="Cove D."/>
            <person name="Cuming A."/>
            <person name="Hasebe M."/>
            <person name="Lucas S."/>
            <person name="Mishler D.B."/>
            <person name="Reski R."/>
            <person name="Grigoriev I."/>
            <person name="Quatrano R.S."/>
            <person name="Boore J.L."/>
        </authorList>
    </citation>
    <scope>NUCLEOTIDE SEQUENCE [LARGE SCALE GENOMIC DNA]</scope>
    <source>
        <strain evidence="8 9">cv. Gransden 2004</strain>
    </source>
</reference>
<dbReference type="Gramene" id="Pp3c14_20020V3.1">
    <property type="protein sequence ID" value="Pp3c14_20020V3.1"/>
    <property type="gene ID" value="Pp3c14_20020"/>
</dbReference>
<dbReference type="PANTHER" id="PTHR19857">
    <property type="entry name" value="MITOCHONDRIAL DIVISION PROTEIN 1-RELATED"/>
    <property type="match status" value="1"/>
</dbReference>
<accession>A9RXF8</accession>
<dbReference type="EnsemblPlants" id="Pp3c14_20020V3.2">
    <property type="protein sequence ID" value="Pp3c14_20020V3.2"/>
    <property type="gene ID" value="Pp3c14_20020"/>
</dbReference>
<evidence type="ECO:0008006" key="10">
    <source>
        <dbReference type="Google" id="ProtNLM"/>
    </source>
</evidence>
<protein>
    <recommendedName>
        <fullName evidence="10">Anaphase-promoting complex subunit 4 WD40 domain-containing protein</fullName>
    </recommendedName>
</protein>
<dbReference type="HOGENOM" id="CLU_000288_57_9_1"/>
<evidence type="ECO:0000256" key="2">
    <source>
        <dbReference type="ARBA" id="ARBA00022490"/>
    </source>
</evidence>
<feature type="repeat" description="WD" evidence="5">
    <location>
        <begin position="125"/>
        <end position="166"/>
    </location>
</feature>
<dbReference type="eggNOG" id="KOG0296">
    <property type="taxonomic scope" value="Eukaryota"/>
</dbReference>
<dbReference type="AlphaFoldDB" id="A9RXF8"/>
<feature type="region of interest" description="Disordered" evidence="6">
    <location>
        <begin position="1"/>
        <end position="75"/>
    </location>
</feature>
<reference evidence="7 9" key="2">
    <citation type="journal article" date="2018" name="Plant J.">
        <title>The Physcomitrella patens chromosome-scale assembly reveals moss genome structure and evolution.</title>
        <authorList>
            <person name="Lang D."/>
            <person name="Ullrich K.K."/>
            <person name="Murat F."/>
            <person name="Fuchs J."/>
            <person name="Jenkins J."/>
            <person name="Haas F.B."/>
            <person name="Piednoel M."/>
            <person name="Gundlach H."/>
            <person name="Van Bel M."/>
            <person name="Meyberg R."/>
            <person name="Vives C."/>
            <person name="Morata J."/>
            <person name="Symeonidi A."/>
            <person name="Hiss M."/>
            <person name="Muchero W."/>
            <person name="Kamisugi Y."/>
            <person name="Saleh O."/>
            <person name="Blanc G."/>
            <person name="Decker E.L."/>
            <person name="van Gessel N."/>
            <person name="Grimwood J."/>
            <person name="Hayes R.D."/>
            <person name="Graham S.W."/>
            <person name="Gunter L.E."/>
            <person name="McDaniel S.F."/>
            <person name="Hoernstein S.N.W."/>
            <person name="Larsson A."/>
            <person name="Li F.W."/>
            <person name="Perroud P.F."/>
            <person name="Phillips J."/>
            <person name="Ranjan P."/>
            <person name="Rokshar D.S."/>
            <person name="Rothfels C.J."/>
            <person name="Schneider L."/>
            <person name="Shu S."/>
            <person name="Stevenson D.W."/>
            <person name="Thummler F."/>
            <person name="Tillich M."/>
            <person name="Villarreal Aguilar J.C."/>
            <person name="Widiez T."/>
            <person name="Wong G.K."/>
            <person name="Wymore A."/>
            <person name="Zhang Y."/>
            <person name="Zimmer A.D."/>
            <person name="Quatrano R.S."/>
            <person name="Mayer K.F.X."/>
            <person name="Goodstein D."/>
            <person name="Casacuberta J.M."/>
            <person name="Vandepoele K."/>
            <person name="Reski R."/>
            <person name="Cuming A.C."/>
            <person name="Tuskan G.A."/>
            <person name="Maumus F."/>
            <person name="Salse J."/>
            <person name="Schmutz J."/>
            <person name="Rensing S.A."/>
        </authorList>
    </citation>
    <scope>NUCLEOTIDE SEQUENCE [LARGE SCALE GENOMIC DNA]</scope>
    <source>
        <strain evidence="8 9">cv. Gransden 2004</strain>
    </source>
</reference>
<dbReference type="PROSITE" id="PS50082">
    <property type="entry name" value="WD_REPEATS_2"/>
    <property type="match status" value="7"/>
</dbReference>
<evidence type="ECO:0000313" key="8">
    <source>
        <dbReference type="EnsemblPlants" id="Pp3c14_20020V3.1"/>
    </source>
</evidence>
<dbReference type="Gramene" id="Pp3c14_20020V3.2">
    <property type="protein sequence ID" value="Pp3c14_20020V3.2"/>
    <property type="gene ID" value="Pp3c14_20020"/>
</dbReference>
<dbReference type="GO" id="GO:0005737">
    <property type="term" value="C:cytoplasm"/>
    <property type="evidence" value="ECO:0007669"/>
    <property type="project" value="UniProtKB-SubCell"/>
</dbReference>
<feature type="repeat" description="WD" evidence="5">
    <location>
        <begin position="337"/>
        <end position="378"/>
    </location>
</feature>
<feature type="compositionally biased region" description="Acidic residues" evidence="6">
    <location>
        <begin position="32"/>
        <end position="53"/>
    </location>
</feature>
<keyword evidence="9" id="KW-1185">Reference proteome</keyword>
<dbReference type="Gene3D" id="2.130.10.10">
    <property type="entry name" value="YVTN repeat-like/Quinoprotein amine dehydrogenase"/>
    <property type="match status" value="1"/>
</dbReference>
<feature type="repeat" description="WD" evidence="5">
    <location>
        <begin position="296"/>
        <end position="337"/>
    </location>
</feature>
<dbReference type="SMART" id="SM00320">
    <property type="entry name" value="WD40"/>
    <property type="match status" value="8"/>
</dbReference>
<dbReference type="Pfam" id="PF00400">
    <property type="entry name" value="WD40"/>
    <property type="match status" value="8"/>
</dbReference>
<evidence type="ECO:0000313" key="7">
    <source>
        <dbReference type="EMBL" id="PNR41350.1"/>
    </source>
</evidence>
<evidence type="ECO:0000256" key="4">
    <source>
        <dbReference type="ARBA" id="ARBA00022737"/>
    </source>
</evidence>
<feature type="repeat" description="WD" evidence="5">
    <location>
        <begin position="167"/>
        <end position="208"/>
    </location>
</feature>
<dbReference type="EnsemblPlants" id="Pp3c14_20020V3.1">
    <property type="protein sequence ID" value="Pp3c14_20020V3.1"/>
    <property type="gene ID" value="Pp3c14_20020"/>
</dbReference>
<dbReference type="InterPro" id="IPR036322">
    <property type="entry name" value="WD40_repeat_dom_sf"/>
</dbReference>
<dbReference type="PROSITE" id="PS00678">
    <property type="entry name" value="WD_REPEATS_1"/>
    <property type="match status" value="3"/>
</dbReference>
<dbReference type="InterPro" id="IPR020472">
    <property type="entry name" value="WD40_PAC1"/>
</dbReference>
<gene>
    <name evidence="8" type="primary">LOC112291874</name>
    <name evidence="7" type="ORF">PHYPA_018753</name>
</gene>
<sequence>MTVPSSRLPQDQADEDEGPMFVNNAEVLHEYEVDEEDLPEADDDGDDDGDGGDDDHKGDPDDFDMDLAGDGFPEHDDSVHTFTGHKGPVYSVACSPTDTGLVATGGGDDVTYVWRVGDAESHKQLGGHTDSIASLAFSHDGQLLASGGLDGIVNIWDSSTGTLKQKLEGPGEAIEWVKWHPRGHVLLAGSEDVTAWLWNADTAACMAVLSGHSGAVTCGDFTPDGKTICTGSEDGSFRVWNPKSGESTRVVQGHPFHTEGLTCLAISNDSTIALTGSTDNNACIVNIQTGRVHGTLAEHSKSVESVGFSSGLNLVATGAMDGKLIIWDLQTLQSRCTCEHEDGLVKILWSPASQIVYTACLDGKIRAWDGRTGNCERTFQGHGDSILDLAISRDGNLILSGSDDGTARVFEF</sequence>
<evidence type="ECO:0000256" key="1">
    <source>
        <dbReference type="ARBA" id="ARBA00004496"/>
    </source>
</evidence>
<dbReference type="PANTHER" id="PTHR19857:SF8">
    <property type="entry name" value="ANGIO-ASSOCIATED MIGRATORY CELL PROTEIN"/>
    <property type="match status" value="1"/>
</dbReference>
<dbReference type="Proteomes" id="UP000006727">
    <property type="component" value="Chromosome 14"/>
</dbReference>